<dbReference type="RefSeq" id="WP_020039288.1">
    <property type="nucleotide sequence ID" value="NZ_KE557282.1"/>
</dbReference>
<dbReference type="AlphaFoldDB" id="S9REL7"/>
<reference evidence="2" key="1">
    <citation type="journal article" date="2014" name="Stand. Genomic Sci.">
        <title>Genome sequence of the exopolysaccharide-producing Salipiger mucosus type strain (DSM 16094(T)), a moderately halophilic member of the Roseobacter clade.</title>
        <authorList>
            <person name="Riedel T."/>
            <person name="Spring S."/>
            <person name="Fiebig A."/>
            <person name="Petersen J."/>
            <person name="Kyrpides N.C."/>
            <person name="Goker M."/>
            <person name="Klenk H.P."/>
        </authorList>
    </citation>
    <scope>NUCLEOTIDE SEQUENCE [LARGE SCALE GENOMIC DNA]</scope>
    <source>
        <strain evidence="2">DSM 16094</strain>
    </source>
</reference>
<sequence>MLGEGADDHWYYQSKARMITHHFHQRPSSILDVGAGLGWFSRWLLENDRGDGATCVDPGYETESEEKLPNGRTVRYVRETGESDADLVLLMDVLEHVDDDVALLSTYWDLAPPGATFIITVPAFEFLWSAHDDYLEHRRRYTVRSLERTIRAAGATPERLHYYFGAIFPLAAAVRLLKRGRTSETSDMRPAGPVANGLLKGICGAETAVMKLNRLGGLSVVAVLRKPA</sequence>
<dbReference type="Pfam" id="PF13489">
    <property type="entry name" value="Methyltransf_23"/>
    <property type="match status" value="1"/>
</dbReference>
<dbReference type="GO" id="GO:0032259">
    <property type="term" value="P:methylation"/>
    <property type="evidence" value="ECO:0007669"/>
    <property type="project" value="UniProtKB-KW"/>
</dbReference>
<dbReference type="Proteomes" id="UP000015347">
    <property type="component" value="Unassembled WGS sequence"/>
</dbReference>
<keyword evidence="1" id="KW-0808">Transferase</keyword>
<dbReference type="InterPro" id="IPR029063">
    <property type="entry name" value="SAM-dependent_MTases_sf"/>
</dbReference>
<dbReference type="Gene3D" id="3.40.50.150">
    <property type="entry name" value="Vaccinia Virus protein VP39"/>
    <property type="match status" value="1"/>
</dbReference>
<organism evidence="1 2">
    <name type="scientific">Salipiger mucosus DSM 16094</name>
    <dbReference type="NCBI Taxonomy" id="1123237"/>
    <lineage>
        <taxon>Bacteria</taxon>
        <taxon>Pseudomonadati</taxon>
        <taxon>Pseudomonadota</taxon>
        <taxon>Alphaproteobacteria</taxon>
        <taxon>Rhodobacterales</taxon>
        <taxon>Roseobacteraceae</taxon>
        <taxon>Salipiger</taxon>
    </lineage>
</organism>
<accession>S9REL7</accession>
<evidence type="ECO:0000313" key="2">
    <source>
        <dbReference type="Proteomes" id="UP000015347"/>
    </source>
</evidence>
<dbReference type="eggNOG" id="COG2227">
    <property type="taxonomic scope" value="Bacteria"/>
</dbReference>
<dbReference type="STRING" id="1123237.Salmuc_00402"/>
<dbReference type="GO" id="GO:0008168">
    <property type="term" value="F:methyltransferase activity"/>
    <property type="evidence" value="ECO:0007669"/>
    <property type="project" value="UniProtKB-KW"/>
</dbReference>
<dbReference type="HOGENOM" id="CLU_082726_0_1_5"/>
<keyword evidence="1" id="KW-0489">Methyltransferase</keyword>
<evidence type="ECO:0000313" key="1">
    <source>
        <dbReference type="EMBL" id="EPX76570.1"/>
    </source>
</evidence>
<dbReference type="SUPFAM" id="SSF53335">
    <property type="entry name" value="S-adenosyl-L-methionine-dependent methyltransferases"/>
    <property type="match status" value="1"/>
</dbReference>
<gene>
    <name evidence="1" type="ORF">Salmuc_00402</name>
</gene>
<proteinExistence type="predicted"/>
<dbReference type="EMBL" id="APVH01000046">
    <property type="protein sequence ID" value="EPX76570.1"/>
    <property type="molecule type" value="Genomic_DNA"/>
</dbReference>
<protein>
    <submittedName>
        <fullName evidence="1">SAM-dependent methyltransferase</fullName>
    </submittedName>
</protein>
<comment type="caution">
    <text evidence="1">The sequence shown here is derived from an EMBL/GenBank/DDBJ whole genome shotgun (WGS) entry which is preliminary data.</text>
</comment>
<name>S9REL7_9RHOB</name>
<keyword evidence="2" id="KW-1185">Reference proteome</keyword>